<keyword evidence="6 8" id="KW-0503">Monooxygenase</keyword>
<dbReference type="PRINTS" id="PR00385">
    <property type="entry name" value="P450"/>
</dbReference>
<evidence type="ECO:0000256" key="7">
    <source>
        <dbReference type="PIRSR" id="PIRSR602401-1"/>
    </source>
</evidence>
<evidence type="ECO:0000256" key="4">
    <source>
        <dbReference type="ARBA" id="ARBA00023002"/>
    </source>
</evidence>
<keyword evidence="4 8" id="KW-0560">Oxidoreductase</keyword>
<dbReference type="InterPro" id="IPR002401">
    <property type="entry name" value="Cyt_P450_E_grp-I"/>
</dbReference>
<feature type="binding site" description="axial binding residue" evidence="7">
    <location>
        <position position="443"/>
    </location>
    <ligand>
        <name>heme</name>
        <dbReference type="ChEBI" id="CHEBI:30413"/>
    </ligand>
    <ligandPart>
        <name>Fe</name>
        <dbReference type="ChEBI" id="CHEBI:18248"/>
    </ligandPart>
</feature>
<comment type="cofactor">
    <cofactor evidence="7">
        <name>heme</name>
        <dbReference type="ChEBI" id="CHEBI:30413"/>
    </cofactor>
</comment>
<dbReference type="PROSITE" id="PS00086">
    <property type="entry name" value="CYTOCHROME_P450"/>
    <property type="match status" value="1"/>
</dbReference>
<dbReference type="PRINTS" id="PR00463">
    <property type="entry name" value="EP450I"/>
</dbReference>
<comment type="similarity">
    <text evidence="1 8">Belongs to the cytochrome P450 family.</text>
</comment>
<dbReference type="Gene3D" id="1.10.630.10">
    <property type="entry name" value="Cytochrome P450"/>
    <property type="match status" value="1"/>
</dbReference>
<evidence type="ECO:0000313" key="9">
    <source>
        <dbReference type="EMBL" id="KAA8528485.1"/>
    </source>
</evidence>
<name>A0A5J5ABU3_9ASTE</name>
<evidence type="ECO:0000256" key="5">
    <source>
        <dbReference type="ARBA" id="ARBA00023004"/>
    </source>
</evidence>
<dbReference type="OrthoDB" id="1055148at2759"/>
<evidence type="ECO:0000256" key="6">
    <source>
        <dbReference type="ARBA" id="ARBA00023033"/>
    </source>
</evidence>
<dbReference type="PANTHER" id="PTHR47947:SF13">
    <property type="entry name" value="CYTOCHROME P450, FAMILY 81, SUBFAMILY K, POLYPEPTIDE 1-RELATED"/>
    <property type="match status" value="1"/>
</dbReference>
<dbReference type="InterPro" id="IPR036396">
    <property type="entry name" value="Cyt_P450_sf"/>
</dbReference>
<evidence type="ECO:0000256" key="3">
    <source>
        <dbReference type="ARBA" id="ARBA00022723"/>
    </source>
</evidence>
<evidence type="ECO:0000256" key="8">
    <source>
        <dbReference type="RuleBase" id="RU000461"/>
    </source>
</evidence>
<dbReference type="InterPro" id="IPR017972">
    <property type="entry name" value="Cyt_P450_CS"/>
</dbReference>
<dbReference type="SUPFAM" id="SSF48264">
    <property type="entry name" value="Cytochrome P450"/>
    <property type="match status" value="1"/>
</dbReference>
<evidence type="ECO:0000313" key="10">
    <source>
        <dbReference type="Proteomes" id="UP000325577"/>
    </source>
</evidence>
<dbReference type="EMBL" id="CM018045">
    <property type="protein sequence ID" value="KAA8528485.1"/>
    <property type="molecule type" value="Genomic_DNA"/>
</dbReference>
<dbReference type="GO" id="GO:0016705">
    <property type="term" value="F:oxidoreductase activity, acting on paired donors, with incorporation or reduction of molecular oxygen"/>
    <property type="evidence" value="ECO:0007669"/>
    <property type="project" value="InterPro"/>
</dbReference>
<dbReference type="Proteomes" id="UP000325577">
    <property type="component" value="Linkage Group LG21"/>
</dbReference>
<dbReference type="GO" id="GO:0004497">
    <property type="term" value="F:monooxygenase activity"/>
    <property type="evidence" value="ECO:0007669"/>
    <property type="project" value="UniProtKB-KW"/>
</dbReference>
<keyword evidence="3 7" id="KW-0479">Metal-binding</keyword>
<evidence type="ECO:0000256" key="2">
    <source>
        <dbReference type="ARBA" id="ARBA00022617"/>
    </source>
</evidence>
<dbReference type="Pfam" id="PF00067">
    <property type="entry name" value="p450"/>
    <property type="match status" value="1"/>
</dbReference>
<organism evidence="9 10">
    <name type="scientific">Nyssa sinensis</name>
    <dbReference type="NCBI Taxonomy" id="561372"/>
    <lineage>
        <taxon>Eukaryota</taxon>
        <taxon>Viridiplantae</taxon>
        <taxon>Streptophyta</taxon>
        <taxon>Embryophyta</taxon>
        <taxon>Tracheophyta</taxon>
        <taxon>Spermatophyta</taxon>
        <taxon>Magnoliopsida</taxon>
        <taxon>eudicotyledons</taxon>
        <taxon>Gunneridae</taxon>
        <taxon>Pentapetalae</taxon>
        <taxon>asterids</taxon>
        <taxon>Cornales</taxon>
        <taxon>Nyssaceae</taxon>
        <taxon>Nyssa</taxon>
    </lineage>
</organism>
<keyword evidence="5 7" id="KW-0408">Iron</keyword>
<dbReference type="CDD" id="cd20653">
    <property type="entry name" value="CYP81"/>
    <property type="match status" value="1"/>
</dbReference>
<dbReference type="InterPro" id="IPR001128">
    <property type="entry name" value="Cyt_P450"/>
</dbReference>
<dbReference type="GO" id="GO:0005506">
    <property type="term" value="F:iron ion binding"/>
    <property type="evidence" value="ECO:0007669"/>
    <property type="project" value="InterPro"/>
</dbReference>
<reference evidence="9 10" key="1">
    <citation type="submission" date="2019-09" db="EMBL/GenBank/DDBJ databases">
        <title>A chromosome-level genome assembly of the Chinese tupelo Nyssa sinensis.</title>
        <authorList>
            <person name="Yang X."/>
            <person name="Kang M."/>
            <person name="Yang Y."/>
            <person name="Xiong H."/>
            <person name="Wang M."/>
            <person name="Zhang Z."/>
            <person name="Wang Z."/>
            <person name="Wu H."/>
            <person name="Ma T."/>
            <person name="Liu J."/>
            <person name="Xi Z."/>
        </authorList>
    </citation>
    <scope>NUCLEOTIDE SEQUENCE [LARGE SCALE GENOMIC DNA]</scope>
    <source>
        <strain evidence="9">J267</strain>
        <tissue evidence="9">Leaf</tissue>
    </source>
</reference>
<protein>
    <recommendedName>
        <fullName evidence="11">Cytochrome P450</fullName>
    </recommendedName>
</protein>
<accession>A0A5J5ABU3</accession>
<proteinExistence type="inferred from homology"/>
<evidence type="ECO:0008006" key="11">
    <source>
        <dbReference type="Google" id="ProtNLM"/>
    </source>
</evidence>
<sequence>METLYYCLALLLSVLLIFKHFFYHNPKLPPSPLALPIIGHLHLIKNSFHQSLECLASQYGPILFLKFGTRSILVVSSPSAVEECFTKNDIILANRPRNMLSDISTYNYTTFSMAPYGHLWRSLRRLAVVELFSSNSLQKSSNIREEEIHNLLCHLFKVSKTGTLKVELKYWFYLLTFNIITRLVAGKRCVRDAVAGMDLGKQILEEIKRKFVSRMPLNMCDFFPILRWFGYKGLEKSLIKLHMERDEFLQGLIDEFRRKRTSSANINIVTNTEKTPLIEALLSIQESEPDFFSDAVIKSIIIIMFFAGPDTTAITLEWAISLLLNHPEVLEKLRAEIDNHVGHGRLLDETDLVKLPYLRCIINETLRLYPPAPLLLPHCSSEDCTVAGYDIPQGTILLVNAWAMHRDPKVWEEPTKFKPERFEGMEGREGYKFIPFGMGRRACPGASMGIRTVSLALGALIQCFEWEKVGQEKMEMSQGSRITMPKAESLKAVCIPRQCAMKLLSQLEHTCFV</sequence>
<keyword evidence="2 7" id="KW-0349">Heme</keyword>
<gene>
    <name evidence="9" type="ORF">F0562_035840</name>
</gene>
<dbReference type="InterPro" id="IPR050651">
    <property type="entry name" value="Plant_Cytochrome_P450_Monoox"/>
</dbReference>
<dbReference type="PANTHER" id="PTHR47947">
    <property type="entry name" value="CYTOCHROME P450 82C3-RELATED"/>
    <property type="match status" value="1"/>
</dbReference>
<dbReference type="GO" id="GO:0020037">
    <property type="term" value="F:heme binding"/>
    <property type="evidence" value="ECO:0007669"/>
    <property type="project" value="InterPro"/>
</dbReference>
<evidence type="ECO:0000256" key="1">
    <source>
        <dbReference type="ARBA" id="ARBA00010617"/>
    </source>
</evidence>
<dbReference type="AlphaFoldDB" id="A0A5J5ABU3"/>
<dbReference type="FunFam" id="1.10.630.10:FF:000081">
    <property type="entry name" value="Cytochrome P450 CYP81N5"/>
    <property type="match status" value="1"/>
</dbReference>
<keyword evidence="10" id="KW-1185">Reference proteome</keyword>